<comment type="similarity">
    <text evidence="1">Belongs to the protein kinase superfamily. STE Ser/Thr protein kinase family. MAP kinase kinase kinase subfamily.</text>
</comment>
<name>A0AAP0SCS6_LIQFO</name>
<dbReference type="Pfam" id="PF00069">
    <property type="entry name" value="Pkinase"/>
    <property type="match status" value="1"/>
</dbReference>
<proteinExistence type="inferred from homology"/>
<feature type="compositionally biased region" description="Low complexity" evidence="10">
    <location>
        <begin position="763"/>
        <end position="781"/>
    </location>
</feature>
<dbReference type="Gene3D" id="1.10.510.10">
    <property type="entry name" value="Transferase(Phosphotransferase) domain 1"/>
    <property type="match status" value="1"/>
</dbReference>
<comment type="catalytic activity">
    <reaction evidence="7">
        <text>L-threonyl-[protein] + ATP = O-phospho-L-threonyl-[protein] + ADP + H(+)</text>
        <dbReference type="Rhea" id="RHEA:46608"/>
        <dbReference type="Rhea" id="RHEA-COMP:11060"/>
        <dbReference type="Rhea" id="RHEA-COMP:11605"/>
        <dbReference type="ChEBI" id="CHEBI:15378"/>
        <dbReference type="ChEBI" id="CHEBI:30013"/>
        <dbReference type="ChEBI" id="CHEBI:30616"/>
        <dbReference type="ChEBI" id="CHEBI:61977"/>
        <dbReference type="ChEBI" id="CHEBI:456216"/>
        <dbReference type="EC" id="2.7.11.25"/>
    </reaction>
</comment>
<evidence type="ECO:0000256" key="4">
    <source>
        <dbReference type="ARBA" id="ARBA00022741"/>
    </source>
</evidence>
<dbReference type="InterPro" id="IPR000719">
    <property type="entry name" value="Prot_kinase_dom"/>
</dbReference>
<comment type="caution">
    <text evidence="12">The sequence shown here is derived from an EMBL/GenBank/DDBJ whole genome shotgun (WGS) entry which is preliminary data.</text>
</comment>
<dbReference type="InterPro" id="IPR050538">
    <property type="entry name" value="MAP_kinase_kinase_kinase"/>
</dbReference>
<feature type="region of interest" description="Disordered" evidence="10">
    <location>
        <begin position="681"/>
        <end position="700"/>
    </location>
</feature>
<feature type="region of interest" description="Disordered" evidence="10">
    <location>
        <begin position="286"/>
        <end position="305"/>
    </location>
</feature>
<keyword evidence="6 9" id="KW-0067">ATP-binding</keyword>
<feature type="region of interest" description="Disordered" evidence="10">
    <location>
        <begin position="315"/>
        <end position="416"/>
    </location>
</feature>
<evidence type="ECO:0000259" key="11">
    <source>
        <dbReference type="PROSITE" id="PS50011"/>
    </source>
</evidence>
<evidence type="ECO:0000256" key="1">
    <source>
        <dbReference type="ARBA" id="ARBA00006529"/>
    </source>
</evidence>
<evidence type="ECO:0000313" key="13">
    <source>
        <dbReference type="Proteomes" id="UP001415857"/>
    </source>
</evidence>
<dbReference type="AlphaFoldDB" id="A0AAP0SCS6"/>
<feature type="compositionally biased region" description="Polar residues" evidence="10">
    <location>
        <begin position="354"/>
        <end position="369"/>
    </location>
</feature>
<evidence type="ECO:0000256" key="10">
    <source>
        <dbReference type="SAM" id="MobiDB-lite"/>
    </source>
</evidence>
<keyword evidence="13" id="KW-1185">Reference proteome</keyword>
<feature type="region of interest" description="Disordered" evidence="10">
    <location>
        <begin position="1"/>
        <end position="208"/>
    </location>
</feature>
<dbReference type="CDD" id="cd06632">
    <property type="entry name" value="STKc_MEKK1_plant"/>
    <property type="match status" value="1"/>
</dbReference>
<dbReference type="EC" id="2.7.11.25" evidence="2"/>
<feature type="compositionally biased region" description="Low complexity" evidence="10">
    <location>
        <begin position="286"/>
        <end position="303"/>
    </location>
</feature>
<accession>A0AAP0SCS6</accession>
<dbReference type="FunFam" id="1.10.510.10:FF:000186">
    <property type="entry name" value="Mitogen-activated protein kinase kinase kinase"/>
    <property type="match status" value="1"/>
</dbReference>
<feature type="compositionally biased region" description="Low complexity" evidence="10">
    <location>
        <begin position="376"/>
        <end position="393"/>
    </location>
</feature>
<dbReference type="EMBL" id="JBBPBK010000001">
    <property type="protein sequence ID" value="KAK9292250.1"/>
    <property type="molecule type" value="Genomic_DNA"/>
</dbReference>
<evidence type="ECO:0000256" key="9">
    <source>
        <dbReference type="PROSITE-ProRule" id="PRU10141"/>
    </source>
</evidence>
<dbReference type="GO" id="GO:0004709">
    <property type="term" value="F:MAP kinase kinase kinase activity"/>
    <property type="evidence" value="ECO:0007669"/>
    <property type="project" value="UniProtKB-EC"/>
</dbReference>
<keyword evidence="4 9" id="KW-0547">Nucleotide-binding</keyword>
<dbReference type="GO" id="GO:0005737">
    <property type="term" value="C:cytoplasm"/>
    <property type="evidence" value="ECO:0007669"/>
    <property type="project" value="TreeGrafter"/>
</dbReference>
<evidence type="ECO:0000256" key="8">
    <source>
        <dbReference type="ARBA" id="ARBA00048329"/>
    </source>
</evidence>
<dbReference type="PROSITE" id="PS50011">
    <property type="entry name" value="PROTEIN_KINASE_DOM"/>
    <property type="match status" value="1"/>
</dbReference>
<feature type="compositionally biased region" description="Low complexity" evidence="10">
    <location>
        <begin position="884"/>
        <end position="894"/>
    </location>
</feature>
<feature type="region of interest" description="Disordered" evidence="10">
    <location>
        <begin position="881"/>
        <end position="902"/>
    </location>
</feature>
<feature type="compositionally biased region" description="Basic and acidic residues" evidence="10">
    <location>
        <begin position="18"/>
        <end position="27"/>
    </location>
</feature>
<feature type="compositionally biased region" description="Polar residues" evidence="10">
    <location>
        <begin position="327"/>
        <end position="341"/>
    </location>
</feature>
<feature type="domain" description="Protein kinase" evidence="11">
    <location>
        <begin position="413"/>
        <end position="669"/>
    </location>
</feature>
<dbReference type="PANTHER" id="PTHR48016">
    <property type="entry name" value="MAP KINASE KINASE KINASE SSK2-RELATED-RELATED"/>
    <property type="match status" value="1"/>
</dbReference>
<evidence type="ECO:0000256" key="5">
    <source>
        <dbReference type="ARBA" id="ARBA00022777"/>
    </source>
</evidence>
<gene>
    <name evidence="12" type="ORF">L1049_020214</name>
</gene>
<evidence type="ECO:0000256" key="7">
    <source>
        <dbReference type="ARBA" id="ARBA00047559"/>
    </source>
</evidence>
<feature type="compositionally biased region" description="Polar residues" evidence="10">
    <location>
        <begin position="690"/>
        <end position="700"/>
    </location>
</feature>
<feature type="compositionally biased region" description="Polar residues" evidence="10">
    <location>
        <begin position="53"/>
        <end position="77"/>
    </location>
</feature>
<dbReference type="InterPro" id="IPR017441">
    <property type="entry name" value="Protein_kinase_ATP_BS"/>
</dbReference>
<comment type="catalytic activity">
    <reaction evidence="8">
        <text>L-seryl-[protein] + ATP = O-phospho-L-seryl-[protein] + ADP + H(+)</text>
        <dbReference type="Rhea" id="RHEA:17989"/>
        <dbReference type="Rhea" id="RHEA-COMP:9863"/>
        <dbReference type="Rhea" id="RHEA-COMP:11604"/>
        <dbReference type="ChEBI" id="CHEBI:15378"/>
        <dbReference type="ChEBI" id="CHEBI:29999"/>
        <dbReference type="ChEBI" id="CHEBI:30616"/>
        <dbReference type="ChEBI" id="CHEBI:83421"/>
        <dbReference type="ChEBI" id="CHEBI:456216"/>
        <dbReference type="EC" id="2.7.11.25"/>
    </reaction>
</comment>
<sequence length="902" mass="97168">MPPWWGKSSSKEAKKKTSKESFIDTLHRKFKIPSDNQLNNRSGGSQRRRNDTFSEMGSQSRAESRSPSPSKQVSRCQSFAEKPHAQPLPLPGRHPASIGRTDSGISISTTPRLEKGSKSSLFLPLPRPGCIRGRTNPADLDGDLVTASVSSESSSDSDDPADSRNRSPYSTDFDNAARTAASSPPSVMLKDQSSTAAQISAREGQKPANLLFSNHVSSTSPKRRPLSSHVPNLQIPYPGAFCSAPDSSMSSPSRSPMRAFGSEQVINSAFWAGKPYPDVSLLGSGHCSSPGSGHNSGHNSMGGDMVGQLFWQQSRGSPEYSPIPSPRKTSPGPSSRIQSGAVTPIHPRAGGAATESQTSWPDDGIQQSHRLPLPPLTISNSSPFSLSNSAATSPSVPRSPGRAENPTSPGSRWKKGKLLGRGTFGHVYVGFNSESGEMCAMKEVTLFSDDAKSKESAKQLGQEVALLSRLRHPNIVQYHGCETVGDKLYIYLEYVSGGSIYKLLQDYGQLGELAIRSYTQQILSGLAYLHAKNTVHRDIKGANILVDPNGRVKLADFGMAKHITGQSCPLSFKGSPYWMAPEVIKNPNGCNLAVDIWSLGCTVLEMATTKPPWSQYEGVAAMFKIGNSKELPIIPDYLSDDGKDFVKQCLQRNPEHRPKAAELLEHPFVKNAAPLERPVLFPEPSDPPSGVTNGVKSMGIGQTRNHYSLDSERLAIHSSRVSKTAGPLFSDGHNPRNISCPVSPVGSPLLHSRSPQHMNGRMSPSPISSPRTPSGSSTPLTGGSGTIPFHHLQESVYLQEGFGGMPKPPNSPYINGPSYHDPNPNFFGGLQPGSHAFLELVSCENDVLGMHFGRPAHGELYDGQSVLADRVSRQLLREHAKMNPSLDLSPSSPLQHSRTNGI</sequence>
<protein>
    <recommendedName>
        <fullName evidence="2">mitogen-activated protein kinase kinase kinase</fullName>
        <ecNumber evidence="2">2.7.11.25</ecNumber>
    </recommendedName>
</protein>
<dbReference type="InterPro" id="IPR011009">
    <property type="entry name" value="Kinase-like_dom_sf"/>
</dbReference>
<dbReference type="Proteomes" id="UP001415857">
    <property type="component" value="Unassembled WGS sequence"/>
</dbReference>
<keyword evidence="5" id="KW-0418">Kinase</keyword>
<dbReference type="PROSITE" id="PS00107">
    <property type="entry name" value="PROTEIN_KINASE_ATP"/>
    <property type="match status" value="1"/>
</dbReference>
<reference evidence="12 13" key="1">
    <citation type="journal article" date="2024" name="Plant J.">
        <title>Genome sequences and population genomics reveal climatic adaptation and genomic divergence between two closely related sweetgum species.</title>
        <authorList>
            <person name="Xu W.Q."/>
            <person name="Ren C.Q."/>
            <person name="Zhang X.Y."/>
            <person name="Comes H.P."/>
            <person name="Liu X.H."/>
            <person name="Li Y.G."/>
            <person name="Kettle C.J."/>
            <person name="Jalonen R."/>
            <person name="Gaisberger H."/>
            <person name="Ma Y.Z."/>
            <person name="Qiu Y.X."/>
        </authorList>
    </citation>
    <scope>NUCLEOTIDE SEQUENCE [LARGE SCALE GENOMIC DNA]</scope>
    <source>
        <strain evidence="12">Hangzhou</strain>
    </source>
</reference>
<feature type="compositionally biased region" description="Polar residues" evidence="10">
    <location>
        <begin position="180"/>
        <end position="198"/>
    </location>
</feature>
<evidence type="ECO:0000256" key="2">
    <source>
        <dbReference type="ARBA" id="ARBA00012406"/>
    </source>
</evidence>
<evidence type="ECO:0000256" key="3">
    <source>
        <dbReference type="ARBA" id="ARBA00022679"/>
    </source>
</evidence>
<dbReference type="PANTHER" id="PTHR48016:SF45">
    <property type="entry name" value="OS04G0559800 PROTEIN"/>
    <property type="match status" value="1"/>
</dbReference>
<evidence type="ECO:0000313" key="12">
    <source>
        <dbReference type="EMBL" id="KAK9292250.1"/>
    </source>
</evidence>
<dbReference type="GO" id="GO:0005524">
    <property type="term" value="F:ATP binding"/>
    <property type="evidence" value="ECO:0007669"/>
    <property type="project" value="UniProtKB-UniRule"/>
</dbReference>
<organism evidence="12 13">
    <name type="scientific">Liquidambar formosana</name>
    <name type="common">Formosan gum</name>
    <dbReference type="NCBI Taxonomy" id="63359"/>
    <lineage>
        <taxon>Eukaryota</taxon>
        <taxon>Viridiplantae</taxon>
        <taxon>Streptophyta</taxon>
        <taxon>Embryophyta</taxon>
        <taxon>Tracheophyta</taxon>
        <taxon>Spermatophyta</taxon>
        <taxon>Magnoliopsida</taxon>
        <taxon>eudicotyledons</taxon>
        <taxon>Gunneridae</taxon>
        <taxon>Pentapetalae</taxon>
        <taxon>Saxifragales</taxon>
        <taxon>Altingiaceae</taxon>
        <taxon>Liquidambar</taxon>
    </lineage>
</organism>
<dbReference type="SUPFAM" id="SSF56112">
    <property type="entry name" value="Protein kinase-like (PK-like)"/>
    <property type="match status" value="1"/>
</dbReference>
<feature type="region of interest" description="Disordered" evidence="10">
    <location>
        <begin position="726"/>
        <end position="788"/>
    </location>
</feature>
<keyword evidence="3" id="KW-0808">Transferase</keyword>
<dbReference type="SMART" id="SM00220">
    <property type="entry name" value="S_TKc"/>
    <property type="match status" value="1"/>
</dbReference>
<feature type="binding site" evidence="9">
    <location>
        <position position="442"/>
    </location>
    <ligand>
        <name>ATP</name>
        <dbReference type="ChEBI" id="CHEBI:30616"/>
    </ligand>
</feature>
<evidence type="ECO:0000256" key="6">
    <source>
        <dbReference type="ARBA" id="ARBA00022840"/>
    </source>
</evidence>